<proteinExistence type="predicted"/>
<protein>
    <submittedName>
        <fullName evidence="2">AAA family ATPase</fullName>
    </submittedName>
</protein>
<dbReference type="RefSeq" id="WP_258387479.1">
    <property type="nucleotide sequence ID" value="NZ_CP091430.1"/>
</dbReference>
<gene>
    <name evidence="2" type="ORF">L1F29_06230</name>
</gene>
<evidence type="ECO:0000259" key="1">
    <source>
        <dbReference type="Pfam" id="PF13614"/>
    </source>
</evidence>
<organism evidence="2 3">
    <name type="scientific">Paenibacillus spongiae</name>
    <dbReference type="NCBI Taxonomy" id="2909671"/>
    <lineage>
        <taxon>Bacteria</taxon>
        <taxon>Bacillati</taxon>
        <taxon>Bacillota</taxon>
        <taxon>Bacilli</taxon>
        <taxon>Bacillales</taxon>
        <taxon>Paenibacillaceae</taxon>
        <taxon>Paenibacillus</taxon>
    </lineage>
</organism>
<dbReference type="Gene3D" id="3.40.50.300">
    <property type="entry name" value="P-loop containing nucleotide triphosphate hydrolases"/>
    <property type="match status" value="1"/>
</dbReference>
<dbReference type="Pfam" id="PF13614">
    <property type="entry name" value="AAA_31"/>
    <property type="match status" value="1"/>
</dbReference>
<dbReference type="InterPro" id="IPR027417">
    <property type="entry name" value="P-loop_NTPase"/>
</dbReference>
<dbReference type="Gene3D" id="3.40.50.10850">
    <property type="entry name" value="Ntrc-like two-domain protein"/>
    <property type="match status" value="1"/>
</dbReference>
<accession>A0ABY5SBT2</accession>
<reference evidence="2" key="1">
    <citation type="submission" date="2022-01" db="EMBL/GenBank/DDBJ databases">
        <title>Paenibacillus spongiae sp. nov., isolated from marine sponge.</title>
        <authorList>
            <person name="Li Z."/>
            <person name="Zhang M."/>
        </authorList>
    </citation>
    <scope>NUCLEOTIDE SEQUENCE</scope>
    <source>
        <strain evidence="2">PHS-Z3</strain>
    </source>
</reference>
<dbReference type="PANTHER" id="PTHR13696">
    <property type="entry name" value="P-LOOP CONTAINING NUCLEOSIDE TRIPHOSPHATE HYDROLASE"/>
    <property type="match status" value="1"/>
</dbReference>
<evidence type="ECO:0000313" key="2">
    <source>
        <dbReference type="EMBL" id="UVI31417.1"/>
    </source>
</evidence>
<dbReference type="Proteomes" id="UP001057877">
    <property type="component" value="Chromosome"/>
</dbReference>
<sequence>MNRQQLIVAVREAGYIERLADYIRQSPFGEQWQLTAFTNSNALRQFIRAGYPIDLLAIHPALLEETGDSAQGIPTALLVGRSGQYPERAEVLQFQPLPQLLNALEAVHAASSGVIAHAARSCGRAKIAAVYAAVGGIGKTTLAIQLAQQLGGREARVFYLNLEQWNATSVWFGEEGKDDFSRLLYTVQAHPDKTQSVLTELRRRHPALKVDYIAPCGNAEERLTMSAEQAKQIIAAIADSGQYDVVIVDLDSGMDPVHQAVFEVADVMIWLISSEPVAIRKTSLALRYGDQKWGEAFKRFRRKFRFIESFAHGAGGFAYEESLQVRIEGSIPYVPEWSEGRQMPDANGYVAYRGAVEALMSRFALLERGGYDAGRNGSAAQS</sequence>
<keyword evidence="3" id="KW-1185">Reference proteome</keyword>
<dbReference type="SUPFAM" id="SSF52540">
    <property type="entry name" value="P-loop containing nucleoside triphosphate hydrolases"/>
    <property type="match status" value="1"/>
</dbReference>
<dbReference type="InterPro" id="IPR050678">
    <property type="entry name" value="DNA_Partitioning_ATPase"/>
</dbReference>
<dbReference type="EMBL" id="CP091430">
    <property type="protein sequence ID" value="UVI31417.1"/>
    <property type="molecule type" value="Genomic_DNA"/>
</dbReference>
<name>A0ABY5SBT2_9BACL</name>
<dbReference type="InterPro" id="IPR025669">
    <property type="entry name" value="AAA_dom"/>
</dbReference>
<feature type="domain" description="AAA" evidence="1">
    <location>
        <begin position="126"/>
        <end position="279"/>
    </location>
</feature>
<dbReference type="PANTHER" id="PTHR13696:SF52">
    <property type="entry name" value="PARA FAMILY PROTEIN CT_582"/>
    <property type="match status" value="1"/>
</dbReference>
<evidence type="ECO:0000313" key="3">
    <source>
        <dbReference type="Proteomes" id="UP001057877"/>
    </source>
</evidence>